<comment type="caution">
    <text evidence="1">The sequence shown here is derived from an EMBL/GenBank/DDBJ whole genome shotgun (WGS) entry which is preliminary data.</text>
</comment>
<evidence type="ECO:0008006" key="3">
    <source>
        <dbReference type="Google" id="ProtNLM"/>
    </source>
</evidence>
<evidence type="ECO:0000313" key="2">
    <source>
        <dbReference type="Proteomes" id="UP000823388"/>
    </source>
</evidence>
<protein>
    <recommendedName>
        <fullName evidence="3">Reverse transcriptase zinc-binding domain-containing protein</fullName>
    </recommendedName>
</protein>
<accession>A0A8T0WDD2</accession>
<dbReference type="EMBL" id="CM029039">
    <property type="protein sequence ID" value="KAG2645375.1"/>
    <property type="molecule type" value="Genomic_DNA"/>
</dbReference>
<feature type="non-terminal residue" evidence="1">
    <location>
        <position position="132"/>
    </location>
</feature>
<proteinExistence type="predicted"/>
<dbReference type="Proteomes" id="UP000823388">
    <property type="component" value="Chromosome 2K"/>
</dbReference>
<name>A0A8T0WDD2_PANVG</name>
<sequence length="132" mass="15505">MDNISCLFCEEPETVHHLFFGCCVPTSMWCHLSEIFGRSLCADFESVARWWISNKKNDILNTCCAALMWCIWKTSNDICFQAKMWKSEDILLKLLRTSKNWPALCKIADLKELDRVMEDLTSRLHQPLRISW</sequence>
<keyword evidence="2" id="KW-1185">Reference proteome</keyword>
<evidence type="ECO:0000313" key="1">
    <source>
        <dbReference type="EMBL" id="KAG2645375.1"/>
    </source>
</evidence>
<dbReference type="AlphaFoldDB" id="A0A8T0WDD2"/>
<organism evidence="1 2">
    <name type="scientific">Panicum virgatum</name>
    <name type="common">Blackwell switchgrass</name>
    <dbReference type="NCBI Taxonomy" id="38727"/>
    <lineage>
        <taxon>Eukaryota</taxon>
        <taxon>Viridiplantae</taxon>
        <taxon>Streptophyta</taxon>
        <taxon>Embryophyta</taxon>
        <taxon>Tracheophyta</taxon>
        <taxon>Spermatophyta</taxon>
        <taxon>Magnoliopsida</taxon>
        <taxon>Liliopsida</taxon>
        <taxon>Poales</taxon>
        <taxon>Poaceae</taxon>
        <taxon>PACMAD clade</taxon>
        <taxon>Panicoideae</taxon>
        <taxon>Panicodae</taxon>
        <taxon>Paniceae</taxon>
        <taxon>Panicinae</taxon>
        <taxon>Panicum</taxon>
        <taxon>Panicum sect. Hiantes</taxon>
    </lineage>
</organism>
<gene>
    <name evidence="1" type="ORF">PVAP13_2KG422001</name>
</gene>
<reference evidence="1" key="1">
    <citation type="submission" date="2020-05" db="EMBL/GenBank/DDBJ databases">
        <title>WGS assembly of Panicum virgatum.</title>
        <authorList>
            <person name="Lovell J.T."/>
            <person name="Jenkins J."/>
            <person name="Shu S."/>
            <person name="Juenger T.E."/>
            <person name="Schmutz J."/>
        </authorList>
    </citation>
    <scope>NUCLEOTIDE SEQUENCE</scope>
    <source>
        <strain evidence="1">AP13</strain>
    </source>
</reference>